<dbReference type="Pfam" id="PF09669">
    <property type="entry name" value="Phage_pRha"/>
    <property type="match status" value="1"/>
</dbReference>
<dbReference type="InterPro" id="IPR014054">
    <property type="entry name" value="Phage_regulatory_Rha"/>
</dbReference>
<dbReference type="AlphaFoldDB" id="A0A9D1QYB9"/>
<evidence type="ECO:0000313" key="1">
    <source>
        <dbReference type="EMBL" id="HIW77545.1"/>
    </source>
</evidence>
<reference evidence="1" key="2">
    <citation type="submission" date="2021-04" db="EMBL/GenBank/DDBJ databases">
        <authorList>
            <person name="Gilroy R."/>
        </authorList>
    </citation>
    <scope>NUCLEOTIDE SEQUENCE</scope>
    <source>
        <strain evidence="1">ChiSxjej5B17-1746</strain>
    </source>
</reference>
<proteinExistence type="predicted"/>
<name>A0A9D1QYB9_9BACT</name>
<reference evidence="1" key="1">
    <citation type="journal article" date="2021" name="PeerJ">
        <title>Extensive microbial diversity within the chicken gut microbiome revealed by metagenomics and culture.</title>
        <authorList>
            <person name="Gilroy R."/>
            <person name="Ravi A."/>
            <person name="Getino M."/>
            <person name="Pursley I."/>
            <person name="Horton D.L."/>
            <person name="Alikhan N.F."/>
            <person name="Baker D."/>
            <person name="Gharbi K."/>
            <person name="Hall N."/>
            <person name="Watson M."/>
            <person name="Adriaenssens E.M."/>
            <person name="Foster-Nyarko E."/>
            <person name="Jarju S."/>
            <person name="Secka A."/>
            <person name="Antonio M."/>
            <person name="Oren A."/>
            <person name="Chaudhuri R.R."/>
            <person name="La Ragione R."/>
            <person name="Hildebrand F."/>
            <person name="Pallen M.J."/>
        </authorList>
    </citation>
    <scope>NUCLEOTIDE SEQUENCE</scope>
    <source>
        <strain evidence="1">ChiSxjej5B17-1746</strain>
    </source>
</reference>
<organism evidence="1 2">
    <name type="scientific">Candidatus Bilophila faecipullorum</name>
    <dbReference type="NCBI Taxonomy" id="2838482"/>
    <lineage>
        <taxon>Bacteria</taxon>
        <taxon>Pseudomonadati</taxon>
        <taxon>Thermodesulfobacteriota</taxon>
        <taxon>Desulfovibrionia</taxon>
        <taxon>Desulfovibrionales</taxon>
        <taxon>Desulfovibrionaceae</taxon>
        <taxon>Bilophila</taxon>
    </lineage>
</organism>
<dbReference type="Proteomes" id="UP000824264">
    <property type="component" value="Unassembled WGS sequence"/>
</dbReference>
<gene>
    <name evidence="1" type="ORF">H9874_00150</name>
</gene>
<sequence>NYMDNTGRSLAMYIIFRDGFTLLAMGYTGPEAMRFKLAYIEAFNRMEAELARRNRSALPARAGLYRDRIKALDRLEAEWLDFASESRQRARKLERELQAIGEGTFPELLQRGCTKRNIVIDSLIQPLTAPRYNAMNLLNDALEEMRYAIRAVKAANRLMMG</sequence>
<evidence type="ECO:0000313" key="2">
    <source>
        <dbReference type="Proteomes" id="UP000824264"/>
    </source>
</evidence>
<feature type="non-terminal residue" evidence="1">
    <location>
        <position position="1"/>
    </location>
</feature>
<protein>
    <submittedName>
        <fullName evidence="1">Rha family transcriptional regulator</fullName>
    </submittedName>
</protein>
<dbReference type="EMBL" id="DXGI01000007">
    <property type="protein sequence ID" value="HIW77545.1"/>
    <property type="molecule type" value="Genomic_DNA"/>
</dbReference>
<comment type="caution">
    <text evidence="1">The sequence shown here is derived from an EMBL/GenBank/DDBJ whole genome shotgun (WGS) entry which is preliminary data.</text>
</comment>
<dbReference type="NCBIfam" id="TIGR02681">
    <property type="entry name" value="phage_pRha"/>
    <property type="match status" value="1"/>
</dbReference>
<accession>A0A9D1QYB9</accession>